<dbReference type="RefSeq" id="WP_308451333.1">
    <property type="nucleotide sequence ID" value="NZ_JAJEPU010000019.1"/>
</dbReference>
<dbReference type="PANTHER" id="PTHR33931">
    <property type="entry name" value="HOLIN-LIKE PROTEIN CIDA-RELATED"/>
    <property type="match status" value="1"/>
</dbReference>
<sequence length="145" mass="15796">MKYVKESAILFGITLVGELMNLLLPLPVPAGVYGLLLLLVLLCSGILKLDQVEATGNFLLEIMPILFIPAAVGLMESVDAMRAILVPMLVVCTVSTIIVMITTGKVTELILAFGEKEVREYDEHHKKDKNNSNRSTGTNKNKGGR</sequence>
<feature type="transmembrane region" description="Helical" evidence="7">
    <location>
        <begin position="80"/>
        <end position="101"/>
    </location>
</feature>
<gene>
    <name evidence="8" type="ORF">LKD32_07865</name>
</gene>
<comment type="caution">
    <text evidence="8">The sequence shown here is derived from an EMBL/GenBank/DDBJ whole genome shotgun (WGS) entry which is preliminary data.</text>
</comment>
<evidence type="ECO:0000256" key="4">
    <source>
        <dbReference type="ARBA" id="ARBA00022989"/>
    </source>
</evidence>
<comment type="subcellular location">
    <subcellularLocation>
        <location evidence="1">Cell membrane</location>
        <topology evidence="1">Multi-pass membrane protein</topology>
    </subcellularLocation>
</comment>
<dbReference type="Proteomes" id="UP001198962">
    <property type="component" value="Unassembled WGS sequence"/>
</dbReference>
<organism evidence="8 9">
    <name type="scientific">Brotaphodocola catenula</name>
    <dbReference type="NCBI Taxonomy" id="2885361"/>
    <lineage>
        <taxon>Bacteria</taxon>
        <taxon>Bacillati</taxon>
        <taxon>Bacillota</taxon>
        <taxon>Clostridia</taxon>
        <taxon>Lachnospirales</taxon>
        <taxon>Lachnospiraceae</taxon>
        <taxon>Brotaphodocola</taxon>
    </lineage>
</organism>
<keyword evidence="4 7" id="KW-1133">Transmembrane helix</keyword>
<evidence type="ECO:0000256" key="2">
    <source>
        <dbReference type="ARBA" id="ARBA00022475"/>
    </source>
</evidence>
<protein>
    <submittedName>
        <fullName evidence="8">CidA/LrgA family protein</fullName>
    </submittedName>
</protein>
<dbReference type="EMBL" id="JAJEPU010000019">
    <property type="protein sequence ID" value="MCC2164796.1"/>
    <property type="molecule type" value="Genomic_DNA"/>
</dbReference>
<keyword evidence="3 7" id="KW-0812">Transmembrane</keyword>
<feature type="compositionally biased region" description="Polar residues" evidence="6">
    <location>
        <begin position="132"/>
        <end position="145"/>
    </location>
</feature>
<evidence type="ECO:0000256" key="5">
    <source>
        <dbReference type="ARBA" id="ARBA00023136"/>
    </source>
</evidence>
<evidence type="ECO:0000256" key="6">
    <source>
        <dbReference type="SAM" id="MobiDB-lite"/>
    </source>
</evidence>
<evidence type="ECO:0000313" key="8">
    <source>
        <dbReference type="EMBL" id="MCC2164796.1"/>
    </source>
</evidence>
<evidence type="ECO:0000256" key="7">
    <source>
        <dbReference type="SAM" id="Phobius"/>
    </source>
</evidence>
<dbReference type="InterPro" id="IPR005538">
    <property type="entry name" value="LrgA/CidA"/>
</dbReference>
<dbReference type="GO" id="GO:0005886">
    <property type="term" value="C:plasma membrane"/>
    <property type="evidence" value="ECO:0007669"/>
    <property type="project" value="UniProtKB-SubCell"/>
</dbReference>
<dbReference type="AlphaFoldDB" id="A0AAE3AN77"/>
<proteinExistence type="predicted"/>
<dbReference type="Pfam" id="PF03788">
    <property type="entry name" value="LrgA"/>
    <property type="match status" value="1"/>
</dbReference>
<evidence type="ECO:0000313" key="9">
    <source>
        <dbReference type="Proteomes" id="UP001198962"/>
    </source>
</evidence>
<feature type="compositionally biased region" description="Basic and acidic residues" evidence="6">
    <location>
        <begin position="122"/>
        <end position="131"/>
    </location>
</feature>
<feature type="region of interest" description="Disordered" evidence="6">
    <location>
        <begin position="122"/>
        <end position="145"/>
    </location>
</feature>
<keyword evidence="9" id="KW-1185">Reference proteome</keyword>
<reference evidence="8" key="1">
    <citation type="submission" date="2021-10" db="EMBL/GenBank/DDBJ databases">
        <title>Anaerobic single-cell dispensing facilitates the cultivation of human gut bacteria.</title>
        <authorList>
            <person name="Afrizal A."/>
        </authorList>
    </citation>
    <scope>NUCLEOTIDE SEQUENCE</scope>
    <source>
        <strain evidence="8">CLA-AA-H274</strain>
    </source>
</reference>
<keyword evidence="2" id="KW-1003">Cell membrane</keyword>
<accession>A0AAE3AN77</accession>
<evidence type="ECO:0000256" key="3">
    <source>
        <dbReference type="ARBA" id="ARBA00022692"/>
    </source>
</evidence>
<keyword evidence="5 7" id="KW-0472">Membrane</keyword>
<feature type="transmembrane region" description="Helical" evidence="7">
    <location>
        <begin position="7"/>
        <end position="24"/>
    </location>
</feature>
<name>A0AAE3AN77_9FIRM</name>
<feature type="transmembrane region" description="Helical" evidence="7">
    <location>
        <begin position="30"/>
        <end position="47"/>
    </location>
</feature>
<feature type="transmembrane region" description="Helical" evidence="7">
    <location>
        <begin position="54"/>
        <end position="74"/>
    </location>
</feature>
<dbReference type="PANTHER" id="PTHR33931:SF2">
    <property type="entry name" value="HOLIN-LIKE PROTEIN CIDA"/>
    <property type="match status" value="1"/>
</dbReference>
<evidence type="ECO:0000256" key="1">
    <source>
        <dbReference type="ARBA" id="ARBA00004651"/>
    </source>
</evidence>